<evidence type="ECO:0008006" key="5">
    <source>
        <dbReference type="Google" id="ProtNLM"/>
    </source>
</evidence>
<accession>A0AAE0SDP0</accession>
<dbReference type="PANTHER" id="PTHR32385:SF15">
    <property type="entry name" value="INOSITOL PHOSPHOCERAMIDE MANNOSYLTRANSFERASE 1"/>
    <property type="match status" value="1"/>
</dbReference>
<comment type="caution">
    <text evidence="3">The sequence shown here is derived from an EMBL/GenBank/DDBJ whole genome shotgun (WGS) entry which is preliminary data.</text>
</comment>
<organism evidence="3 4">
    <name type="scientific">Potamilus streckersoni</name>
    <dbReference type="NCBI Taxonomy" id="2493646"/>
    <lineage>
        <taxon>Eukaryota</taxon>
        <taxon>Metazoa</taxon>
        <taxon>Spiralia</taxon>
        <taxon>Lophotrochozoa</taxon>
        <taxon>Mollusca</taxon>
        <taxon>Bivalvia</taxon>
        <taxon>Autobranchia</taxon>
        <taxon>Heteroconchia</taxon>
        <taxon>Palaeoheterodonta</taxon>
        <taxon>Unionida</taxon>
        <taxon>Unionoidea</taxon>
        <taxon>Unionidae</taxon>
        <taxon>Ambleminae</taxon>
        <taxon>Lampsilini</taxon>
        <taxon>Potamilus</taxon>
    </lineage>
</organism>
<evidence type="ECO:0000313" key="4">
    <source>
        <dbReference type="Proteomes" id="UP001195483"/>
    </source>
</evidence>
<dbReference type="InterPro" id="IPR051706">
    <property type="entry name" value="Glycosyltransferase_domain"/>
</dbReference>
<protein>
    <recommendedName>
        <fullName evidence="5">Mannosyltransferase</fullName>
    </recommendedName>
</protein>
<dbReference type="InterPro" id="IPR007577">
    <property type="entry name" value="GlycoTrfase_DXD_sugar-bd_CS"/>
</dbReference>
<dbReference type="GO" id="GO:0051999">
    <property type="term" value="P:mannosyl-inositol phosphorylceramide biosynthetic process"/>
    <property type="evidence" value="ECO:0007669"/>
    <property type="project" value="TreeGrafter"/>
</dbReference>
<dbReference type="PANTHER" id="PTHR32385">
    <property type="entry name" value="MANNOSYL PHOSPHORYLINOSITOL CERAMIDE SYNTHASE"/>
    <property type="match status" value="1"/>
</dbReference>
<evidence type="ECO:0000256" key="1">
    <source>
        <dbReference type="ARBA" id="ARBA00022679"/>
    </source>
</evidence>
<sequence>MCDMRCFDTTNILLGALSICTLIAYTMIDDCFISRELVSICPTKSQFGKRLKANSLDEIPIDLEYKEKSPSDGEVRIPMIMHQFWNQKQKKMKSVINIDSSWKYEVWTSKKINELVHERFKDIAPFYDGYITEKFREEAVRYMILFEFGGVYADAGWRILLPLDKILRTFACFLCQIWHEESILDFHIPRLLSDSLMGCRKGHPFMRVLIENLPSFYYMPAWAPASTGLYYVSFHYKHYMADNDNLSSIDDDGVHLLPPEYFFRSIPNNTYSEMKTKCEIHELSSVQKWACSSIYSTGFNRQVSNYSVAVLT</sequence>
<feature type="transmembrane region" description="Helical" evidence="2">
    <location>
        <begin position="12"/>
        <end position="28"/>
    </location>
</feature>
<keyword evidence="2" id="KW-0812">Transmembrane</keyword>
<gene>
    <name evidence="3" type="ORF">CHS0354_041041</name>
</gene>
<reference evidence="3" key="1">
    <citation type="journal article" date="2021" name="Genome Biol. Evol.">
        <title>A High-Quality Reference Genome for a Parasitic Bivalve with Doubly Uniparental Inheritance (Bivalvia: Unionida).</title>
        <authorList>
            <person name="Smith C.H."/>
        </authorList>
    </citation>
    <scope>NUCLEOTIDE SEQUENCE</scope>
    <source>
        <strain evidence="3">CHS0354</strain>
    </source>
</reference>
<dbReference type="Gene3D" id="3.90.550.20">
    <property type="match status" value="1"/>
</dbReference>
<dbReference type="Pfam" id="PF04488">
    <property type="entry name" value="Gly_transf_sug"/>
    <property type="match status" value="1"/>
</dbReference>
<dbReference type="Proteomes" id="UP001195483">
    <property type="component" value="Unassembled WGS sequence"/>
</dbReference>
<evidence type="ECO:0000256" key="2">
    <source>
        <dbReference type="SAM" id="Phobius"/>
    </source>
</evidence>
<dbReference type="GO" id="GO:0016020">
    <property type="term" value="C:membrane"/>
    <property type="evidence" value="ECO:0007669"/>
    <property type="project" value="GOC"/>
</dbReference>
<proteinExistence type="predicted"/>
<dbReference type="InterPro" id="IPR029044">
    <property type="entry name" value="Nucleotide-diphossugar_trans"/>
</dbReference>
<reference evidence="3" key="2">
    <citation type="journal article" date="2021" name="Genome Biol. Evol.">
        <title>Developing a high-quality reference genome for a parasitic bivalve with doubly uniparental inheritance (Bivalvia: Unionida).</title>
        <authorList>
            <person name="Smith C.H."/>
        </authorList>
    </citation>
    <scope>NUCLEOTIDE SEQUENCE</scope>
    <source>
        <strain evidence="3">CHS0354</strain>
        <tissue evidence="3">Mantle</tissue>
    </source>
</reference>
<keyword evidence="2" id="KW-1133">Transmembrane helix</keyword>
<name>A0AAE0SDP0_9BIVA</name>
<evidence type="ECO:0000313" key="3">
    <source>
        <dbReference type="EMBL" id="KAK3590016.1"/>
    </source>
</evidence>
<reference evidence="3" key="3">
    <citation type="submission" date="2023-05" db="EMBL/GenBank/DDBJ databases">
        <authorList>
            <person name="Smith C.H."/>
        </authorList>
    </citation>
    <scope>NUCLEOTIDE SEQUENCE</scope>
    <source>
        <strain evidence="3">CHS0354</strain>
        <tissue evidence="3">Mantle</tissue>
    </source>
</reference>
<dbReference type="AlphaFoldDB" id="A0AAE0SDP0"/>
<keyword evidence="2" id="KW-0472">Membrane</keyword>
<dbReference type="GO" id="GO:0000030">
    <property type="term" value="F:mannosyltransferase activity"/>
    <property type="evidence" value="ECO:0007669"/>
    <property type="project" value="TreeGrafter"/>
</dbReference>
<keyword evidence="1" id="KW-0808">Transferase</keyword>
<dbReference type="EMBL" id="JAEAOA010002345">
    <property type="protein sequence ID" value="KAK3590016.1"/>
    <property type="molecule type" value="Genomic_DNA"/>
</dbReference>
<keyword evidence="4" id="KW-1185">Reference proteome</keyword>
<dbReference type="SUPFAM" id="SSF53448">
    <property type="entry name" value="Nucleotide-diphospho-sugar transferases"/>
    <property type="match status" value="1"/>
</dbReference>